<dbReference type="InterPro" id="IPR038695">
    <property type="entry name" value="Saro_0823-like_sf"/>
</dbReference>
<proteinExistence type="predicted"/>
<dbReference type="Proteomes" id="UP000001661">
    <property type="component" value="Chromosome"/>
</dbReference>
<protein>
    <recommendedName>
        <fullName evidence="3">DUF192 domain-containing protein</fullName>
    </recommendedName>
</protein>
<dbReference type="EMBL" id="CP002105">
    <property type="protein sequence ID" value="ADL11789.1"/>
    <property type="molecule type" value="Genomic_DNA"/>
</dbReference>
<evidence type="ECO:0000313" key="1">
    <source>
        <dbReference type="EMBL" id="ADL11789.1"/>
    </source>
</evidence>
<dbReference type="AlphaFoldDB" id="D9QTM5"/>
<evidence type="ECO:0000313" key="2">
    <source>
        <dbReference type="Proteomes" id="UP000001661"/>
    </source>
</evidence>
<gene>
    <name evidence="1" type="ordered locus">Acear_0239</name>
</gene>
<dbReference type="Gene3D" id="2.60.120.1140">
    <property type="entry name" value="Protein of unknown function DUF192"/>
    <property type="match status" value="1"/>
</dbReference>
<sequence>MKLINRSKDIEIIGKLSKATTFWQRLVGLLGKEDISLDEGLLITPCKIVHTFFMEFSLDLIFLDDDNRVVKLVTCLQPNRISPVVFSAVKVIELKARTDLETLVEEGDRLIILD</sequence>
<dbReference type="HOGENOM" id="CLU_097039_4_0_9"/>
<dbReference type="KEGG" id="aar:Acear_0239"/>
<dbReference type="RefSeq" id="WP_013277235.1">
    <property type="nucleotide sequence ID" value="NC_014378.1"/>
</dbReference>
<dbReference type="Pfam" id="PF02643">
    <property type="entry name" value="DUF192"/>
    <property type="match status" value="1"/>
</dbReference>
<evidence type="ECO:0008006" key="3">
    <source>
        <dbReference type="Google" id="ProtNLM"/>
    </source>
</evidence>
<organism evidence="1 2">
    <name type="scientific">Acetohalobium arabaticum (strain ATCC 49924 / DSM 5501 / Z-7288)</name>
    <dbReference type="NCBI Taxonomy" id="574087"/>
    <lineage>
        <taxon>Bacteria</taxon>
        <taxon>Bacillati</taxon>
        <taxon>Bacillota</taxon>
        <taxon>Clostridia</taxon>
        <taxon>Halanaerobiales</taxon>
        <taxon>Halobacteroidaceae</taxon>
        <taxon>Acetohalobium</taxon>
    </lineage>
</organism>
<accession>D9QTM5</accession>
<dbReference type="OrthoDB" id="9813379at2"/>
<name>D9QTM5_ACEAZ</name>
<dbReference type="eggNOG" id="COG1430">
    <property type="taxonomic scope" value="Bacteria"/>
</dbReference>
<dbReference type="STRING" id="574087.Acear_0239"/>
<dbReference type="InterPro" id="IPR003795">
    <property type="entry name" value="DUF192"/>
</dbReference>
<keyword evidence="2" id="KW-1185">Reference proteome</keyword>
<reference evidence="1 2" key="1">
    <citation type="journal article" date="2010" name="Stand. Genomic Sci.">
        <title>Complete genome sequence of Acetohalobium arabaticum type strain (Z-7288).</title>
        <authorList>
            <person name="Sikorski J."/>
            <person name="Lapidus A."/>
            <person name="Chertkov O."/>
            <person name="Lucas S."/>
            <person name="Copeland A."/>
            <person name="Glavina Del Rio T."/>
            <person name="Nolan M."/>
            <person name="Tice H."/>
            <person name="Cheng J.F."/>
            <person name="Han C."/>
            <person name="Brambilla E."/>
            <person name="Pitluck S."/>
            <person name="Liolios K."/>
            <person name="Ivanova N."/>
            <person name="Mavromatis K."/>
            <person name="Mikhailova N."/>
            <person name="Pati A."/>
            <person name="Bruce D."/>
            <person name="Detter C."/>
            <person name="Tapia R."/>
            <person name="Goodwin L."/>
            <person name="Chen A."/>
            <person name="Palaniappan K."/>
            <person name="Land M."/>
            <person name="Hauser L."/>
            <person name="Chang Y.J."/>
            <person name="Jeffries C.D."/>
            <person name="Rohde M."/>
            <person name="Goker M."/>
            <person name="Spring S."/>
            <person name="Woyke T."/>
            <person name="Bristow J."/>
            <person name="Eisen J.A."/>
            <person name="Markowitz V."/>
            <person name="Hugenholtz P."/>
            <person name="Kyrpides N.C."/>
            <person name="Klenk H.P."/>
        </authorList>
    </citation>
    <scope>NUCLEOTIDE SEQUENCE [LARGE SCALE GENOMIC DNA]</scope>
    <source>
        <strain evidence="2">ATCC 49924 / DSM 5501 / Z-7288</strain>
    </source>
</reference>